<feature type="transmembrane region" description="Helical" evidence="7">
    <location>
        <begin position="132"/>
        <end position="151"/>
    </location>
</feature>
<comment type="subcellular location">
    <subcellularLocation>
        <location evidence="1">Membrane</location>
        <topology evidence="1">Multi-pass membrane protein</topology>
    </subcellularLocation>
</comment>
<feature type="transmembrane region" description="Helical" evidence="7">
    <location>
        <begin position="33"/>
        <end position="55"/>
    </location>
</feature>
<feature type="transmembrane region" description="Helical" evidence="7">
    <location>
        <begin position="334"/>
        <end position="356"/>
    </location>
</feature>
<protein>
    <recommendedName>
        <fullName evidence="8">Major facilitator superfamily (MFS) profile domain-containing protein</fullName>
    </recommendedName>
</protein>
<feature type="transmembrane region" description="Helical" evidence="7">
    <location>
        <begin position="481"/>
        <end position="499"/>
    </location>
</feature>
<feature type="transmembrane region" description="Helical" evidence="7">
    <location>
        <begin position="163"/>
        <end position="184"/>
    </location>
</feature>
<name>A0A7M5WR06_9CNID</name>
<keyword evidence="6" id="KW-0175">Coiled coil</keyword>
<organism evidence="9 10">
    <name type="scientific">Clytia hemisphaerica</name>
    <dbReference type="NCBI Taxonomy" id="252671"/>
    <lineage>
        <taxon>Eukaryota</taxon>
        <taxon>Metazoa</taxon>
        <taxon>Cnidaria</taxon>
        <taxon>Hydrozoa</taxon>
        <taxon>Hydroidolina</taxon>
        <taxon>Leptothecata</taxon>
        <taxon>Obeliida</taxon>
        <taxon>Clytiidae</taxon>
        <taxon>Clytia</taxon>
    </lineage>
</organism>
<evidence type="ECO:0000256" key="7">
    <source>
        <dbReference type="SAM" id="Phobius"/>
    </source>
</evidence>
<dbReference type="RefSeq" id="XP_066923086.1">
    <property type="nucleotide sequence ID" value="XM_067066985.1"/>
</dbReference>
<dbReference type="OrthoDB" id="10041747at2759"/>
<feature type="transmembrane region" description="Helical" evidence="7">
    <location>
        <begin position="376"/>
        <end position="400"/>
    </location>
</feature>
<keyword evidence="2" id="KW-0813">Transport</keyword>
<dbReference type="CDD" id="cd17330">
    <property type="entry name" value="MFS_SLC46_TetA_like"/>
    <property type="match status" value="1"/>
</dbReference>
<evidence type="ECO:0000313" key="9">
    <source>
        <dbReference type="EnsemblMetazoa" id="CLYHEMP004011.1"/>
    </source>
</evidence>
<dbReference type="Pfam" id="PF07690">
    <property type="entry name" value="MFS_1"/>
    <property type="match status" value="1"/>
</dbReference>
<evidence type="ECO:0000256" key="1">
    <source>
        <dbReference type="ARBA" id="ARBA00004141"/>
    </source>
</evidence>
<evidence type="ECO:0000259" key="8">
    <source>
        <dbReference type="PROSITE" id="PS50850"/>
    </source>
</evidence>
<feature type="transmembrane region" description="Helical" evidence="7">
    <location>
        <begin position="434"/>
        <end position="460"/>
    </location>
</feature>
<evidence type="ECO:0000313" key="10">
    <source>
        <dbReference type="Proteomes" id="UP000594262"/>
    </source>
</evidence>
<dbReference type="EnsemblMetazoa" id="CLYHEMT004011.1">
    <property type="protein sequence ID" value="CLYHEMP004011.1"/>
    <property type="gene ID" value="CLYHEMG004011"/>
</dbReference>
<feature type="transmembrane region" description="Helical" evidence="7">
    <location>
        <begin position="102"/>
        <end position="126"/>
    </location>
</feature>
<proteinExistence type="predicted"/>
<dbReference type="GeneID" id="136810420"/>
<keyword evidence="5 7" id="KW-0472">Membrane</keyword>
<feature type="transmembrane region" description="Helical" evidence="7">
    <location>
        <begin position="519"/>
        <end position="541"/>
    </location>
</feature>
<evidence type="ECO:0000256" key="5">
    <source>
        <dbReference type="ARBA" id="ARBA00023136"/>
    </source>
</evidence>
<feature type="transmembrane region" description="Helical" evidence="7">
    <location>
        <begin position="75"/>
        <end position="95"/>
    </location>
</feature>
<feature type="transmembrane region" description="Helical" evidence="7">
    <location>
        <begin position="407"/>
        <end position="428"/>
    </location>
</feature>
<dbReference type="Gene3D" id="1.20.1250.20">
    <property type="entry name" value="MFS general substrate transporter like domains"/>
    <property type="match status" value="1"/>
</dbReference>
<keyword evidence="4 7" id="KW-1133">Transmembrane helix</keyword>
<feature type="transmembrane region" description="Helical" evidence="7">
    <location>
        <begin position="204"/>
        <end position="226"/>
    </location>
</feature>
<evidence type="ECO:0000256" key="2">
    <source>
        <dbReference type="ARBA" id="ARBA00022448"/>
    </source>
</evidence>
<dbReference type="GO" id="GO:0016020">
    <property type="term" value="C:membrane"/>
    <property type="evidence" value="ECO:0007669"/>
    <property type="project" value="UniProtKB-SubCell"/>
</dbReference>
<evidence type="ECO:0000256" key="3">
    <source>
        <dbReference type="ARBA" id="ARBA00022692"/>
    </source>
</evidence>
<keyword evidence="3 7" id="KW-0812">Transmembrane</keyword>
<dbReference type="PANTHER" id="PTHR23504">
    <property type="entry name" value="MAJOR FACILITATOR SUPERFAMILY DOMAIN-CONTAINING PROTEIN 10"/>
    <property type="match status" value="1"/>
</dbReference>
<dbReference type="GO" id="GO:0022857">
    <property type="term" value="F:transmembrane transporter activity"/>
    <property type="evidence" value="ECO:0007669"/>
    <property type="project" value="InterPro"/>
</dbReference>
<keyword evidence="10" id="KW-1185">Reference proteome</keyword>
<dbReference type="SUPFAM" id="SSF103473">
    <property type="entry name" value="MFS general substrate transporter"/>
    <property type="match status" value="1"/>
</dbReference>
<feature type="coiled-coil region" evidence="6">
    <location>
        <begin position="233"/>
        <end position="260"/>
    </location>
</feature>
<dbReference type="InterPro" id="IPR036259">
    <property type="entry name" value="MFS_trans_sf"/>
</dbReference>
<evidence type="ECO:0000256" key="6">
    <source>
        <dbReference type="SAM" id="Coils"/>
    </source>
</evidence>
<dbReference type="PANTHER" id="PTHR23504:SF15">
    <property type="entry name" value="MAJOR FACILITATOR SUPERFAMILY (MFS) PROFILE DOMAIN-CONTAINING PROTEIN"/>
    <property type="match status" value="1"/>
</dbReference>
<evidence type="ECO:0000256" key="4">
    <source>
        <dbReference type="ARBA" id="ARBA00022989"/>
    </source>
</evidence>
<accession>A0A7M5WR06</accession>
<dbReference type="PROSITE" id="PS50850">
    <property type="entry name" value="MFS"/>
    <property type="match status" value="1"/>
</dbReference>
<feature type="domain" description="Major facilitator superfamily (MFS) profile" evidence="8">
    <location>
        <begin position="33"/>
        <end position="544"/>
    </location>
</feature>
<dbReference type="InterPro" id="IPR011701">
    <property type="entry name" value="MFS"/>
</dbReference>
<dbReference type="Proteomes" id="UP000594262">
    <property type="component" value="Unplaced"/>
</dbReference>
<dbReference type="AlphaFoldDB" id="A0A7M5WR06"/>
<reference evidence="9" key="1">
    <citation type="submission" date="2021-01" db="UniProtKB">
        <authorList>
            <consortium name="EnsemblMetazoa"/>
        </authorList>
    </citation>
    <scope>IDENTIFICATION</scope>
</reference>
<dbReference type="InterPro" id="IPR020846">
    <property type="entry name" value="MFS_dom"/>
</dbReference>
<sequence>MCCGRIWDRVKSICGRSMSSTQLVERTPLPKTIISILFAMLLFNAMAMTMVFAYLPKLVKSFGTSEVNTGYYAGLIASSLFVGRLIFSLVWGYIVDLRGKKFTAILSAFCLMVTTLAFGFSTNFWWAFITRSLQGLSMGLIVASKALLSTICDDSNIALGMSIIISSFSAGLIIGPSLAGFLVFPHQQYPSVFPEDNIFSKYGVLFPNFIIFIGLLVTVTIATKLIPSDKKNKNEEKNYLLDLRNENNNKKKNYVTLKEDEDHQTFKRKSPDTYLEVSIKHHDEYKHKNPNMFYVQIVEPIQSITPSRHNNTENLTWRQRWENSNVKELLSNKWCVLTCVLYGTYSLVAIGFDEIVPLYLATSIEYHGMAFSTSQIGMALLIVSIFLIIIQVTLLTFLATKYGSRKMFIVSILILAFVLPFLPTISNIKNRTTLWVVLSIYLLICRVVIAGPFLALNILINNSVEEHLLGTANGMAMSLSSAGRMIAPTMVGSLFSWSLTNIKGVKDNINPLGFPLNQYFPFLILSFLAILNAIIASRIPVSLDKSMRKPKDEKEDLDQPGNVTNITVGYFTPSHDNDEAIGYFTPSYEEKL</sequence>